<reference evidence="2 3" key="1">
    <citation type="submission" date="2024-04" db="EMBL/GenBank/DDBJ databases">
        <authorList>
            <person name="Rising A."/>
            <person name="Reimegard J."/>
            <person name="Sonavane S."/>
            <person name="Akerstrom W."/>
            <person name="Nylinder S."/>
            <person name="Hedman E."/>
            <person name="Kallberg Y."/>
        </authorList>
    </citation>
    <scope>NUCLEOTIDE SEQUENCE [LARGE SCALE GENOMIC DNA]</scope>
</reference>
<dbReference type="Gene3D" id="3.40.525.10">
    <property type="entry name" value="CRAL-TRIO lipid binding domain"/>
    <property type="match status" value="1"/>
</dbReference>
<dbReference type="CDD" id="cd00170">
    <property type="entry name" value="SEC14"/>
    <property type="match status" value="1"/>
</dbReference>
<evidence type="ECO:0000313" key="3">
    <source>
        <dbReference type="Proteomes" id="UP001497382"/>
    </source>
</evidence>
<comment type="caution">
    <text evidence="2">The sequence shown here is derived from an EMBL/GenBank/DDBJ whole genome shotgun (WGS) entry which is preliminary data.</text>
</comment>
<gene>
    <name evidence="2" type="ORF">LARSCL_LOCUS9545</name>
</gene>
<dbReference type="AlphaFoldDB" id="A0AAV2A545"/>
<dbReference type="PROSITE" id="PS50191">
    <property type="entry name" value="CRAL_TRIO"/>
    <property type="match status" value="1"/>
</dbReference>
<accession>A0AAV2A545</accession>
<keyword evidence="3" id="KW-1185">Reference proteome</keyword>
<dbReference type="PANTHER" id="PTHR10174">
    <property type="entry name" value="ALPHA-TOCOPHEROL TRANSFER PROTEIN-RELATED"/>
    <property type="match status" value="1"/>
</dbReference>
<dbReference type="SUPFAM" id="SSF52087">
    <property type="entry name" value="CRAL/TRIO domain"/>
    <property type="match status" value="1"/>
</dbReference>
<dbReference type="InterPro" id="IPR001251">
    <property type="entry name" value="CRAL-TRIO_dom"/>
</dbReference>
<proteinExistence type="predicted"/>
<dbReference type="Proteomes" id="UP001497382">
    <property type="component" value="Unassembled WGS sequence"/>
</dbReference>
<evidence type="ECO:0000313" key="2">
    <source>
        <dbReference type="EMBL" id="CAL1278025.1"/>
    </source>
</evidence>
<dbReference type="GO" id="GO:1902936">
    <property type="term" value="F:phosphatidylinositol bisphosphate binding"/>
    <property type="evidence" value="ECO:0007669"/>
    <property type="project" value="TreeGrafter"/>
</dbReference>
<name>A0AAV2A545_9ARAC</name>
<organism evidence="2 3">
    <name type="scientific">Larinioides sclopetarius</name>
    <dbReference type="NCBI Taxonomy" id="280406"/>
    <lineage>
        <taxon>Eukaryota</taxon>
        <taxon>Metazoa</taxon>
        <taxon>Ecdysozoa</taxon>
        <taxon>Arthropoda</taxon>
        <taxon>Chelicerata</taxon>
        <taxon>Arachnida</taxon>
        <taxon>Araneae</taxon>
        <taxon>Araneomorphae</taxon>
        <taxon>Entelegynae</taxon>
        <taxon>Araneoidea</taxon>
        <taxon>Araneidae</taxon>
        <taxon>Larinioides</taxon>
    </lineage>
</organism>
<dbReference type="SMART" id="SM00516">
    <property type="entry name" value="SEC14"/>
    <property type="match status" value="1"/>
</dbReference>
<dbReference type="GO" id="GO:0016020">
    <property type="term" value="C:membrane"/>
    <property type="evidence" value="ECO:0007669"/>
    <property type="project" value="TreeGrafter"/>
</dbReference>
<protein>
    <recommendedName>
        <fullName evidence="1">CRAL-TRIO domain-containing protein</fullName>
    </recommendedName>
</protein>
<evidence type="ECO:0000259" key="1">
    <source>
        <dbReference type="PROSITE" id="PS50191"/>
    </source>
</evidence>
<sequence length="209" mass="24745">MSSKPLKIQGKEFLPLETGYLTESAIRKCKEELNETPERKAKRIEELRSLLEGKWDPSELPIERLKQTIVMVVCQALRDPMTQINGFKVIYDLDGLSYKHWKYFTPHNLFLFYNGIVNCSPARYKEVYIINENILLKLIWRVIKPVMSEKIKSRIRFLSNPEELLDYFPRCIMSSEYGGDILEADIKDWIKRANKEQQKFTLRGQPNYY</sequence>
<dbReference type="InterPro" id="IPR036865">
    <property type="entry name" value="CRAL-TRIO_dom_sf"/>
</dbReference>
<dbReference type="PANTHER" id="PTHR10174:SF208">
    <property type="entry name" value="CRAL-TRIO DOMAIN-CONTAINING PROTEIN DDB_G0278031"/>
    <property type="match status" value="1"/>
</dbReference>
<feature type="domain" description="CRAL-TRIO" evidence="1">
    <location>
        <begin position="63"/>
        <end position="185"/>
    </location>
</feature>
<dbReference type="EMBL" id="CAXIEN010000107">
    <property type="protein sequence ID" value="CAL1278025.1"/>
    <property type="molecule type" value="Genomic_DNA"/>
</dbReference>
<dbReference type="Pfam" id="PF00650">
    <property type="entry name" value="CRAL_TRIO"/>
    <property type="match status" value="1"/>
</dbReference>